<proteinExistence type="predicted"/>
<accession>A0ABV6QX86</accession>
<keyword evidence="2" id="KW-0472">Membrane</keyword>
<evidence type="ECO:0000259" key="3">
    <source>
        <dbReference type="Pfam" id="PF11181"/>
    </source>
</evidence>
<organism evidence="4 5">
    <name type="scientific">Kribbella deserti</name>
    <dbReference type="NCBI Taxonomy" id="1926257"/>
    <lineage>
        <taxon>Bacteria</taxon>
        <taxon>Bacillati</taxon>
        <taxon>Actinomycetota</taxon>
        <taxon>Actinomycetes</taxon>
        <taxon>Propionibacteriales</taxon>
        <taxon>Kribbellaceae</taxon>
        <taxon>Kribbella</taxon>
    </lineage>
</organism>
<protein>
    <submittedName>
        <fullName evidence="4">General stress protein</fullName>
    </submittedName>
</protein>
<evidence type="ECO:0000313" key="5">
    <source>
        <dbReference type="Proteomes" id="UP001589890"/>
    </source>
</evidence>
<dbReference type="Proteomes" id="UP001589890">
    <property type="component" value="Unassembled WGS sequence"/>
</dbReference>
<evidence type="ECO:0000313" key="4">
    <source>
        <dbReference type="EMBL" id="MFC0629110.1"/>
    </source>
</evidence>
<dbReference type="RefSeq" id="WP_380056614.1">
    <property type="nucleotide sequence ID" value="NZ_JBHLTC010000041.1"/>
</dbReference>
<gene>
    <name evidence="4" type="ORF">ACFFGN_33910</name>
</gene>
<evidence type="ECO:0000256" key="1">
    <source>
        <dbReference type="SAM" id="MobiDB-lite"/>
    </source>
</evidence>
<comment type="caution">
    <text evidence="4">The sequence shown here is derived from an EMBL/GenBank/DDBJ whole genome shotgun (WGS) entry which is preliminary data.</text>
</comment>
<feature type="transmembrane region" description="Helical" evidence="2">
    <location>
        <begin position="71"/>
        <end position="94"/>
    </location>
</feature>
<keyword evidence="2" id="KW-1133">Transmembrane helix</keyword>
<feature type="transmembrane region" description="Helical" evidence="2">
    <location>
        <begin position="100"/>
        <end position="124"/>
    </location>
</feature>
<keyword evidence="2" id="KW-0812">Transmembrane</keyword>
<reference evidence="4 5" key="1">
    <citation type="submission" date="2024-09" db="EMBL/GenBank/DDBJ databases">
        <authorList>
            <person name="Sun Q."/>
            <person name="Mori K."/>
        </authorList>
    </citation>
    <scope>NUCLEOTIDE SEQUENCE [LARGE SCALE GENOMIC DNA]</scope>
    <source>
        <strain evidence="4 5">CGMCC 1.15906</strain>
    </source>
</reference>
<evidence type="ECO:0000256" key="2">
    <source>
        <dbReference type="SAM" id="Phobius"/>
    </source>
</evidence>
<dbReference type="Pfam" id="PF11181">
    <property type="entry name" value="YflT"/>
    <property type="match status" value="1"/>
</dbReference>
<keyword evidence="5" id="KW-1185">Reference proteome</keyword>
<dbReference type="InterPro" id="IPR025889">
    <property type="entry name" value="GSP17M-like_dom"/>
</dbReference>
<sequence>MRGTTMTTQGMPSMDPRPSGFTIGTYDTYLEAQRAVDYLSDEKFPVEHTTIVGNNLRQVEKITGRLTWGRALSAGLASGAWFGLFVGSLLAIFSPEGASWIAALVTGVVLGAIFGMIFGAIGYAQLGGRRDFTSRTSVVATTYDVLCDHRFAEEARNHLAKLALKGEVSPRLPDQRPEQTPDHIQGQPGQ</sequence>
<name>A0ABV6QX86_9ACTN</name>
<dbReference type="EMBL" id="JBHLTC010000041">
    <property type="protein sequence ID" value="MFC0629110.1"/>
    <property type="molecule type" value="Genomic_DNA"/>
</dbReference>
<feature type="domain" description="General stress protein 17M-like" evidence="3">
    <location>
        <begin position="22"/>
        <end position="110"/>
    </location>
</feature>
<feature type="region of interest" description="Disordered" evidence="1">
    <location>
        <begin position="169"/>
        <end position="190"/>
    </location>
</feature>